<keyword evidence="2" id="KW-1185">Reference proteome</keyword>
<dbReference type="EMBL" id="AFRT01000179">
    <property type="protein sequence ID" value="ELU45129.1"/>
    <property type="molecule type" value="Genomic_DNA"/>
</dbReference>
<gene>
    <name evidence="1" type="ORF">AG1IA_00840</name>
</gene>
<proteinExistence type="predicted"/>
<comment type="caution">
    <text evidence="1">The sequence shown here is derived from an EMBL/GenBank/DDBJ whole genome shotgun (WGS) entry which is preliminary data.</text>
</comment>
<reference evidence="1 2" key="1">
    <citation type="journal article" date="2013" name="Nat. Commun.">
        <title>The evolution and pathogenic mechanisms of the rice sheath blight pathogen.</title>
        <authorList>
            <person name="Zheng A."/>
            <person name="Lin R."/>
            <person name="Xu L."/>
            <person name="Qin P."/>
            <person name="Tang C."/>
            <person name="Ai P."/>
            <person name="Zhang D."/>
            <person name="Liu Y."/>
            <person name="Sun Z."/>
            <person name="Feng H."/>
            <person name="Wang Y."/>
            <person name="Chen Y."/>
            <person name="Liang X."/>
            <person name="Fu R."/>
            <person name="Li Q."/>
            <person name="Zhang J."/>
            <person name="Yu X."/>
            <person name="Xie Z."/>
            <person name="Ding L."/>
            <person name="Guan P."/>
            <person name="Tang J."/>
            <person name="Liang Y."/>
            <person name="Wang S."/>
            <person name="Deng Q."/>
            <person name="Li S."/>
            <person name="Zhu J."/>
            <person name="Wang L."/>
            <person name="Liu H."/>
            <person name="Li P."/>
        </authorList>
    </citation>
    <scope>NUCLEOTIDE SEQUENCE [LARGE SCALE GENOMIC DNA]</scope>
    <source>
        <strain evidence="2">AG-1 IA</strain>
    </source>
</reference>
<evidence type="ECO:0000313" key="1">
    <source>
        <dbReference type="EMBL" id="ELU45129.1"/>
    </source>
</evidence>
<dbReference type="AlphaFoldDB" id="L8X900"/>
<dbReference type="Proteomes" id="UP000011668">
    <property type="component" value="Unassembled WGS sequence"/>
</dbReference>
<organism evidence="1 2">
    <name type="scientific">Thanatephorus cucumeris (strain AG1-IA)</name>
    <name type="common">Rice sheath blight fungus</name>
    <name type="synonym">Rhizoctonia solani</name>
    <dbReference type="NCBI Taxonomy" id="983506"/>
    <lineage>
        <taxon>Eukaryota</taxon>
        <taxon>Fungi</taxon>
        <taxon>Dikarya</taxon>
        <taxon>Basidiomycota</taxon>
        <taxon>Agaricomycotina</taxon>
        <taxon>Agaricomycetes</taxon>
        <taxon>Cantharellales</taxon>
        <taxon>Ceratobasidiaceae</taxon>
        <taxon>Rhizoctonia</taxon>
        <taxon>Rhizoctonia solani AG-1</taxon>
    </lineage>
</organism>
<name>L8X900_THACA</name>
<dbReference type="HOGENOM" id="CLU_1409670_0_0_1"/>
<sequence>MPFKIPSLSPQLTKLSSVITATQAATHRAYNSATRKSVLPVDDNTSLAFCIRFTNSPVCSSWQKGVNSRKLGPIFERPRWDINDRTKEYRTAPKVFSRRPRSSVLSCKFRMKVKACREPRSASVGRDSVADDIAALTIAPEIIASIACPSSFCVLGSIPSVFQRRRSPSQYPSSMRIYSVQSSIDSGFIRRPR</sequence>
<protein>
    <submittedName>
        <fullName evidence="1">Uncharacterized protein</fullName>
    </submittedName>
</protein>
<evidence type="ECO:0000313" key="2">
    <source>
        <dbReference type="Proteomes" id="UP000011668"/>
    </source>
</evidence>
<accession>L8X900</accession>